<protein>
    <submittedName>
        <fullName evidence="2">Uncharacterized protein</fullName>
    </submittedName>
</protein>
<name>A0ABP0WC02_9BRYO</name>
<feature type="compositionally biased region" description="Polar residues" evidence="1">
    <location>
        <begin position="210"/>
        <end position="220"/>
    </location>
</feature>
<evidence type="ECO:0000313" key="3">
    <source>
        <dbReference type="Proteomes" id="UP001497444"/>
    </source>
</evidence>
<sequence>MVKEAQELEAHHVVLDHKSLKNRSMRKYYVDNPSCCVTRIRSRAGSRVDVVRSIRSLTTVLPAGFSLVSPKSPRRPETDPEALALVSSRTRFLAEDPYKSSMFSSSASVASSQGSEAKKGLHAAQDISSFTSSTTEPYDIDDQIFINAQVPSEAELGYDSNDLFSIIMHDSFVATNNYRTSFAGFPVPTTLPALNPELHADSKVNLLQSSATRDQTNASNAHAAREEEDDFSDWWNQVGTIYRRSDP</sequence>
<dbReference type="Proteomes" id="UP001497444">
    <property type="component" value="Chromosome 15"/>
</dbReference>
<keyword evidence="3" id="KW-1185">Reference proteome</keyword>
<gene>
    <name evidence="2" type="ORF">CSSPJE1EN1_LOCUS8485</name>
</gene>
<reference evidence="2" key="1">
    <citation type="submission" date="2024-02" db="EMBL/GenBank/DDBJ databases">
        <authorList>
            <consortium name="ELIXIR-Norway"/>
            <consortium name="Elixir Norway"/>
        </authorList>
    </citation>
    <scope>NUCLEOTIDE SEQUENCE</scope>
</reference>
<organism evidence="2 3">
    <name type="scientific">Sphagnum jensenii</name>
    <dbReference type="NCBI Taxonomy" id="128206"/>
    <lineage>
        <taxon>Eukaryota</taxon>
        <taxon>Viridiplantae</taxon>
        <taxon>Streptophyta</taxon>
        <taxon>Embryophyta</taxon>
        <taxon>Bryophyta</taxon>
        <taxon>Sphagnophytina</taxon>
        <taxon>Sphagnopsida</taxon>
        <taxon>Sphagnales</taxon>
        <taxon>Sphagnaceae</taxon>
        <taxon>Sphagnum</taxon>
    </lineage>
</organism>
<proteinExistence type="predicted"/>
<evidence type="ECO:0000313" key="2">
    <source>
        <dbReference type="EMBL" id="CAK9263007.1"/>
    </source>
</evidence>
<dbReference type="EMBL" id="OZ020110">
    <property type="protein sequence ID" value="CAK9263007.1"/>
    <property type="molecule type" value="Genomic_DNA"/>
</dbReference>
<accession>A0ABP0WC02</accession>
<feature type="region of interest" description="Disordered" evidence="1">
    <location>
        <begin position="210"/>
        <end position="229"/>
    </location>
</feature>
<evidence type="ECO:0000256" key="1">
    <source>
        <dbReference type="SAM" id="MobiDB-lite"/>
    </source>
</evidence>